<evidence type="ECO:0000313" key="7">
    <source>
        <dbReference type="EMBL" id="CCO21313.1"/>
    </source>
</evidence>
<organism evidence="2">
    <name type="scientific">termite gut metagenome</name>
    <dbReference type="NCBI Taxonomy" id="433724"/>
    <lineage>
        <taxon>unclassified sequences</taxon>
        <taxon>metagenomes</taxon>
        <taxon>organismal metagenomes</taxon>
    </lineage>
</organism>
<reference evidence="2" key="1">
    <citation type="submission" date="2012-10" db="EMBL/GenBank/DDBJ databases">
        <authorList>
            <person name="Sandrine L."/>
        </authorList>
    </citation>
    <scope>NUCLEOTIDE SEQUENCE</scope>
</reference>
<dbReference type="InterPro" id="IPR014942">
    <property type="entry name" value="AbiEii"/>
</dbReference>
<sequence>MNLHTDKAAYEELLTLASERSGIERYKVEKDYWVCKMLKEIAVSEHGDKVYFKGGTSLSKGYGLIDRFSEDLDLFVYSGNPSGSKTAEKRIVADVSHFLIENNRDIYRENESVTGGNFRKFPLQNAVAAICGQKNKINKK</sequence>
<evidence type="ECO:0008006" key="8">
    <source>
        <dbReference type="Google" id="ProtNLM"/>
    </source>
</evidence>
<evidence type="ECO:0000313" key="2">
    <source>
        <dbReference type="EMBL" id="CCO21147.1"/>
    </source>
</evidence>
<dbReference type="Gene3D" id="3.10.450.620">
    <property type="entry name" value="JHP933, nucleotidyltransferase-like core domain"/>
    <property type="match status" value="1"/>
</dbReference>
<dbReference type="EMBL" id="HF548287">
    <property type="protein sequence ID" value="CCO21200.1"/>
    <property type="molecule type" value="Genomic_DNA"/>
</dbReference>
<evidence type="ECO:0000313" key="5">
    <source>
        <dbReference type="EMBL" id="CCO21265.1"/>
    </source>
</evidence>
<evidence type="ECO:0000313" key="3">
    <source>
        <dbReference type="EMBL" id="CCO21200.1"/>
    </source>
</evidence>
<dbReference type="Pfam" id="PF08843">
    <property type="entry name" value="AbiEii"/>
    <property type="match status" value="1"/>
</dbReference>
<evidence type="ECO:0000313" key="6">
    <source>
        <dbReference type="EMBL" id="CCO21283.1"/>
    </source>
</evidence>
<gene>
    <name evidence="1" type="ORF">BN138_290</name>
    <name evidence="2" type="ORF">BN138_335</name>
    <name evidence="3" type="ORF">BN138_388</name>
    <name evidence="4" type="ORF">BN138_404</name>
    <name evidence="5" type="ORF">BN138_453</name>
    <name evidence="6" type="ORF">BN138_471</name>
    <name evidence="7" type="ORF">BN138_501</name>
</gene>
<dbReference type="EMBL" id="HF548290">
    <property type="protein sequence ID" value="CCO21283.1"/>
    <property type="molecule type" value="Genomic_DNA"/>
</dbReference>
<dbReference type="EMBL" id="HF548284">
    <property type="protein sequence ID" value="CCO21102.1"/>
    <property type="molecule type" value="Genomic_DNA"/>
</dbReference>
<reference evidence="2" key="2">
    <citation type="journal article" date="2013" name="Biotechnol. Biofuels">
        <title>Mining for hemicellulases in the fungus-growing termite Pseudacanthotermes militaris using functional metagenomics.</title>
        <authorList>
            <person name="Bastien G."/>
            <person name="Arnal G."/>
            <person name="Bozonnet S."/>
            <person name="Laguerre S."/>
            <person name="Ferreira F."/>
            <person name="Faure R."/>
            <person name="Henrissat B."/>
            <person name="Lefevre F."/>
            <person name="Robe P."/>
            <person name="Bouchez O."/>
            <person name="Noirot C."/>
            <person name="Dumon C."/>
            <person name="O'Donohue M."/>
        </authorList>
    </citation>
    <scope>NUCLEOTIDE SEQUENCE</scope>
</reference>
<proteinExistence type="predicted"/>
<dbReference type="EMBL" id="HF548286">
    <property type="protein sequence ID" value="CCO21147.1"/>
    <property type="molecule type" value="Genomic_DNA"/>
</dbReference>
<name>S0DDN8_9ZZZZ</name>
<dbReference type="AlphaFoldDB" id="S0DDN8"/>
<accession>S0DDN8</accession>
<dbReference type="EMBL" id="HF548288">
    <property type="protein sequence ID" value="CCO21216.1"/>
    <property type="molecule type" value="Genomic_DNA"/>
</dbReference>
<dbReference type="EMBL" id="HF548289">
    <property type="protein sequence ID" value="CCO21265.1"/>
    <property type="molecule type" value="Genomic_DNA"/>
</dbReference>
<dbReference type="EMBL" id="HF548291">
    <property type="protein sequence ID" value="CCO21313.1"/>
    <property type="molecule type" value="Genomic_DNA"/>
</dbReference>
<evidence type="ECO:0000313" key="4">
    <source>
        <dbReference type="EMBL" id="CCO21216.1"/>
    </source>
</evidence>
<evidence type="ECO:0000313" key="1">
    <source>
        <dbReference type="EMBL" id="CCO21102.1"/>
    </source>
</evidence>
<protein>
    <recommendedName>
        <fullName evidence="8">Nucleotidyl transferase AbiEii/AbiGii toxin family protein</fullName>
    </recommendedName>
</protein>